<dbReference type="Gene3D" id="3.50.30.50">
    <property type="entry name" value="Putative cyclase"/>
    <property type="match status" value="1"/>
</dbReference>
<dbReference type="Proteomes" id="UP001596119">
    <property type="component" value="Unassembled WGS sequence"/>
</dbReference>
<dbReference type="GO" id="GO:0016787">
    <property type="term" value="F:hydrolase activity"/>
    <property type="evidence" value="ECO:0007669"/>
    <property type="project" value="UniProtKB-KW"/>
</dbReference>
<dbReference type="RefSeq" id="WP_379567564.1">
    <property type="nucleotide sequence ID" value="NZ_JBHSQK010000047.1"/>
</dbReference>
<gene>
    <name evidence="2" type="ORF">ACFQH9_19355</name>
</gene>
<evidence type="ECO:0000313" key="2">
    <source>
        <dbReference type="EMBL" id="MFC5950430.1"/>
    </source>
</evidence>
<comment type="caution">
    <text evidence="2">The sequence shown here is derived from an EMBL/GenBank/DDBJ whole genome shotgun (WGS) entry which is preliminary data.</text>
</comment>
<dbReference type="PANTHER" id="PTHR34861:SF10">
    <property type="entry name" value="CYCLASE"/>
    <property type="match status" value="1"/>
</dbReference>
<sequence length="308" mass="32010">MSDNWGRWGADDERGAANLLTPDVVLAAVSSVRQGRVLPLAQPISGSTSGPGAGRVPHLAGRPLPQHFMSVDGGDYAAGARRLQGEIGLSDDALVLSPHGTTTHIDALAHMWRGDALYNGHPADRVRSYGATRCGIDKLGPLVARGVLLDVAAHRGIPHLPADTLVDAALLAEVAGAAEVEPRAGDVVLVRTGWPQVFRGEPARYQDAQPGLDGSGARWLVERDVVAIGSDNAAVGALDPGCTFHGTLDEDVHLLTLWRAGVTLIEMMGLEELSAAVAEGGRADFLFVAAPLPIEGGTASPLTPLAVL</sequence>
<protein>
    <submittedName>
        <fullName evidence="2">Cyclase family protein</fullName>
        <ecNumber evidence="2">3.5.-.-</ecNumber>
    </submittedName>
</protein>
<name>A0ABW1IBH2_9PSEU</name>
<reference evidence="3" key="1">
    <citation type="journal article" date="2019" name="Int. J. Syst. Evol. Microbiol.">
        <title>The Global Catalogue of Microorganisms (GCM) 10K type strain sequencing project: providing services to taxonomists for standard genome sequencing and annotation.</title>
        <authorList>
            <consortium name="The Broad Institute Genomics Platform"/>
            <consortium name="The Broad Institute Genome Sequencing Center for Infectious Disease"/>
            <person name="Wu L."/>
            <person name="Ma J."/>
        </authorList>
    </citation>
    <scope>NUCLEOTIDE SEQUENCE [LARGE SCALE GENOMIC DNA]</scope>
    <source>
        <strain evidence="3">CGMCC 4.7397</strain>
    </source>
</reference>
<dbReference type="EMBL" id="JBHSQK010000047">
    <property type="protein sequence ID" value="MFC5950430.1"/>
    <property type="molecule type" value="Genomic_DNA"/>
</dbReference>
<dbReference type="InterPro" id="IPR037175">
    <property type="entry name" value="KFase_sf"/>
</dbReference>
<accession>A0ABW1IBH2</accession>
<feature type="region of interest" description="Disordered" evidence="1">
    <location>
        <begin position="41"/>
        <end position="61"/>
    </location>
</feature>
<keyword evidence="3" id="KW-1185">Reference proteome</keyword>
<dbReference type="Pfam" id="PF04199">
    <property type="entry name" value="Cyclase"/>
    <property type="match status" value="1"/>
</dbReference>
<dbReference type="SUPFAM" id="SSF102198">
    <property type="entry name" value="Putative cyclase"/>
    <property type="match status" value="1"/>
</dbReference>
<organism evidence="2 3">
    <name type="scientific">Pseudonocardia lutea</name>
    <dbReference type="NCBI Taxonomy" id="2172015"/>
    <lineage>
        <taxon>Bacteria</taxon>
        <taxon>Bacillati</taxon>
        <taxon>Actinomycetota</taxon>
        <taxon>Actinomycetes</taxon>
        <taxon>Pseudonocardiales</taxon>
        <taxon>Pseudonocardiaceae</taxon>
        <taxon>Pseudonocardia</taxon>
    </lineage>
</organism>
<dbReference type="EC" id="3.5.-.-" evidence="2"/>
<proteinExistence type="predicted"/>
<dbReference type="PANTHER" id="PTHR34861">
    <property type="match status" value="1"/>
</dbReference>
<keyword evidence="2" id="KW-0378">Hydrolase</keyword>
<evidence type="ECO:0000256" key="1">
    <source>
        <dbReference type="SAM" id="MobiDB-lite"/>
    </source>
</evidence>
<evidence type="ECO:0000313" key="3">
    <source>
        <dbReference type="Proteomes" id="UP001596119"/>
    </source>
</evidence>
<dbReference type="InterPro" id="IPR007325">
    <property type="entry name" value="KFase/CYL"/>
</dbReference>